<reference evidence="2" key="1">
    <citation type="submission" date="2016-06" db="EMBL/GenBank/DDBJ databases">
        <authorList>
            <person name="Cuomo C."/>
            <person name="Litvintseva A."/>
            <person name="Heitman J."/>
            <person name="Chen Y."/>
            <person name="Sun S."/>
            <person name="Springer D."/>
            <person name="Dromer F."/>
            <person name="Young S."/>
            <person name="Zeng Q."/>
            <person name="Chapman S."/>
            <person name="Gujja S."/>
            <person name="Saif S."/>
            <person name="Birren B."/>
        </authorList>
    </citation>
    <scope>NUCLEOTIDE SEQUENCE</scope>
    <source>
        <strain evidence="2">CBS 7841</strain>
    </source>
</reference>
<name>A0A1E3IBE8_9TREE</name>
<reference evidence="2" key="3">
    <citation type="submission" date="2024-01" db="EMBL/GenBank/DDBJ databases">
        <authorList>
            <person name="Coelho M.A."/>
            <person name="David-Palma M."/>
            <person name="Shea T."/>
            <person name="Sun S."/>
            <person name="Cuomo C.A."/>
            <person name="Heitman J."/>
        </authorList>
    </citation>
    <scope>NUCLEOTIDE SEQUENCE</scope>
    <source>
        <strain evidence="2">CBS 7841</strain>
    </source>
</reference>
<dbReference type="InterPro" id="IPR021036">
    <property type="entry name" value="Ribosomal_mS45"/>
</dbReference>
<evidence type="ECO:0000256" key="1">
    <source>
        <dbReference type="SAM" id="MobiDB-lite"/>
    </source>
</evidence>
<dbReference type="AlphaFoldDB" id="A0A1E3IBE8"/>
<dbReference type="GO" id="GO:0003735">
    <property type="term" value="F:structural constituent of ribosome"/>
    <property type="evidence" value="ECO:0007669"/>
    <property type="project" value="TreeGrafter"/>
</dbReference>
<keyword evidence="3" id="KW-1185">Reference proteome</keyword>
<feature type="compositionally biased region" description="Low complexity" evidence="1">
    <location>
        <begin position="34"/>
        <end position="44"/>
    </location>
</feature>
<dbReference type="GO" id="GO:0005763">
    <property type="term" value="C:mitochondrial small ribosomal subunit"/>
    <property type="evidence" value="ECO:0007669"/>
    <property type="project" value="TreeGrafter"/>
</dbReference>
<protein>
    <submittedName>
        <fullName evidence="2">Uncharacterized protein</fullName>
    </submittedName>
</protein>
<dbReference type="PANTHER" id="PTHR28158">
    <property type="entry name" value="37S RIBOSOMAL PROTEIN S35, MITOCHONDRIAL"/>
    <property type="match status" value="1"/>
</dbReference>
<reference evidence="2" key="2">
    <citation type="journal article" date="2022" name="Elife">
        <title>Obligate sexual reproduction of a homothallic fungus closely related to the Cryptococcus pathogenic species complex.</title>
        <authorList>
            <person name="Passer A.R."/>
            <person name="Clancey S.A."/>
            <person name="Shea T."/>
            <person name="David-Palma M."/>
            <person name="Averette A.F."/>
            <person name="Boekhout T."/>
            <person name="Porcel B.M."/>
            <person name="Nowrousian M."/>
            <person name="Cuomo C.A."/>
            <person name="Sun S."/>
            <person name="Heitman J."/>
            <person name="Coelho M.A."/>
        </authorList>
    </citation>
    <scope>NUCLEOTIDE SEQUENCE</scope>
    <source>
        <strain evidence="2">CBS 7841</strain>
    </source>
</reference>
<feature type="region of interest" description="Disordered" evidence="1">
    <location>
        <begin position="33"/>
        <end position="69"/>
    </location>
</feature>
<dbReference type="VEuPathDB" id="FungiDB:L203_05189"/>
<feature type="compositionally biased region" description="Basic and acidic residues" evidence="1">
    <location>
        <begin position="213"/>
        <end position="233"/>
    </location>
</feature>
<gene>
    <name evidence="2" type="ORF">L203_100988</name>
</gene>
<feature type="compositionally biased region" description="Basic residues" evidence="1">
    <location>
        <begin position="234"/>
        <end position="243"/>
    </location>
</feature>
<dbReference type="RefSeq" id="XP_066066536.1">
    <property type="nucleotide sequence ID" value="XM_066210439.1"/>
</dbReference>
<evidence type="ECO:0000313" key="3">
    <source>
        <dbReference type="Proteomes" id="UP000094043"/>
    </source>
</evidence>
<dbReference type="GO" id="GO:0032543">
    <property type="term" value="P:mitochondrial translation"/>
    <property type="evidence" value="ECO:0007669"/>
    <property type="project" value="TreeGrafter"/>
</dbReference>
<dbReference type="EMBL" id="CP143784">
    <property type="protein sequence ID" value="WVN85836.1"/>
    <property type="molecule type" value="Genomic_DNA"/>
</dbReference>
<dbReference type="Pfam" id="PF12298">
    <property type="entry name" value="Bot1p"/>
    <property type="match status" value="1"/>
</dbReference>
<feature type="region of interest" description="Disordered" evidence="1">
    <location>
        <begin position="213"/>
        <end position="243"/>
    </location>
</feature>
<sequence>MSLNIAGPSRIPLKPFVSACRRAPVVRLYTTDAQEQPTEQQPQQSLEHTEQEPVESLESMPLDPSPIPKRMNLELRGGRIFFRDWMRVEGEQYRVTVKGQKAKWLGGSVPYASNPTFRPPPPLSNYLQNEVYQELQRGQSVASLATKYNISKARIDAIRKLKEVEDEFRRRSLTLQTAFLEGMESLLGVQIPINPQTKRHDAVLARKADLARETHPSTAVDHLEEQRLEASQRHEKKTGKTQM</sequence>
<dbReference type="OrthoDB" id="10052321at2759"/>
<evidence type="ECO:0000313" key="2">
    <source>
        <dbReference type="EMBL" id="WVN85836.1"/>
    </source>
</evidence>
<proteinExistence type="predicted"/>
<organism evidence="2 3">
    <name type="scientific">Cryptococcus depauperatus CBS 7841</name>
    <dbReference type="NCBI Taxonomy" id="1295531"/>
    <lineage>
        <taxon>Eukaryota</taxon>
        <taxon>Fungi</taxon>
        <taxon>Dikarya</taxon>
        <taxon>Basidiomycota</taxon>
        <taxon>Agaricomycotina</taxon>
        <taxon>Tremellomycetes</taxon>
        <taxon>Tremellales</taxon>
        <taxon>Cryptococcaceae</taxon>
        <taxon>Cryptococcus</taxon>
    </lineage>
</organism>
<accession>A0A1E3IBE8</accession>
<dbReference type="GeneID" id="91085202"/>
<dbReference type="Proteomes" id="UP000094043">
    <property type="component" value="Chromosome 1"/>
</dbReference>
<dbReference type="KEGG" id="cdep:91085202"/>
<dbReference type="PANTHER" id="PTHR28158:SF1">
    <property type="entry name" value="SMALL RIBOSOMAL SUBUNIT PROTEIN MS45"/>
    <property type="match status" value="1"/>
</dbReference>